<keyword evidence="3" id="KW-1185">Reference proteome</keyword>
<dbReference type="AlphaFoldDB" id="A0A2W1BUB1"/>
<reference evidence="2 3" key="1">
    <citation type="journal article" date="2017" name="BMC Biol.">
        <title>Genomic innovations, transcriptional plasticity and gene loss underlying the evolution and divergence of two highly polyphagous and invasive Helicoverpa pest species.</title>
        <authorList>
            <person name="Pearce S.L."/>
            <person name="Clarke D.F."/>
            <person name="East P.D."/>
            <person name="Elfekih S."/>
            <person name="Gordon K.H."/>
            <person name="Jermiin L.S."/>
            <person name="McGaughran A."/>
            <person name="Oakeshott J.G."/>
            <person name="Papanikolaou A."/>
            <person name="Perera O.P."/>
            <person name="Rane R.V."/>
            <person name="Richards S."/>
            <person name="Tay W.T."/>
            <person name="Walsh T.K."/>
            <person name="Anderson A."/>
            <person name="Anderson C.J."/>
            <person name="Asgari S."/>
            <person name="Board P.G."/>
            <person name="Bretschneider A."/>
            <person name="Campbell P.M."/>
            <person name="Chertemps T."/>
            <person name="Christeller J.T."/>
            <person name="Coppin C.W."/>
            <person name="Downes S.J."/>
            <person name="Duan G."/>
            <person name="Farnsworth C.A."/>
            <person name="Good R.T."/>
            <person name="Han L.B."/>
            <person name="Han Y.C."/>
            <person name="Hatje K."/>
            <person name="Horne I."/>
            <person name="Huang Y.P."/>
            <person name="Hughes D.S."/>
            <person name="Jacquin-Joly E."/>
            <person name="James W."/>
            <person name="Jhangiani S."/>
            <person name="Kollmar M."/>
            <person name="Kuwar S.S."/>
            <person name="Li S."/>
            <person name="Liu N.Y."/>
            <person name="Maibeche M.T."/>
            <person name="Miller J.R."/>
            <person name="Montagne N."/>
            <person name="Perry T."/>
            <person name="Qu J."/>
            <person name="Song S.V."/>
            <person name="Sutton G.G."/>
            <person name="Vogel H."/>
            <person name="Walenz B.P."/>
            <person name="Xu W."/>
            <person name="Zhang H.J."/>
            <person name="Zou Z."/>
            <person name="Batterham P."/>
            <person name="Edwards O.R."/>
            <person name="Feyereisen R."/>
            <person name="Gibbs R.A."/>
            <person name="Heckel D.G."/>
            <person name="McGrath A."/>
            <person name="Robin C."/>
            <person name="Scherer S.E."/>
            <person name="Worley K.C."/>
            <person name="Wu Y.D."/>
        </authorList>
    </citation>
    <scope>NUCLEOTIDE SEQUENCE [LARGE SCALE GENOMIC DNA]</scope>
    <source>
        <strain evidence="2">Harm_GR_Male_#8</strain>
        <tissue evidence="2">Whole organism</tissue>
    </source>
</reference>
<proteinExistence type="predicted"/>
<accession>A0A2W1BUB1</accession>
<protein>
    <submittedName>
        <fullName evidence="2">Uncharacterized protein</fullName>
    </submittedName>
</protein>
<evidence type="ECO:0000313" key="2">
    <source>
        <dbReference type="EMBL" id="PZC77245.1"/>
    </source>
</evidence>
<name>A0A2W1BUB1_HELAM</name>
<evidence type="ECO:0000256" key="1">
    <source>
        <dbReference type="SAM" id="MobiDB-lite"/>
    </source>
</evidence>
<dbReference type="EMBL" id="KZ149933">
    <property type="protein sequence ID" value="PZC77245.1"/>
    <property type="molecule type" value="Genomic_DNA"/>
</dbReference>
<gene>
    <name evidence="2" type="primary">HaOG203562</name>
    <name evidence="2" type="ORF">B5X24_HaOG203562</name>
</gene>
<organism evidence="2 3">
    <name type="scientific">Helicoverpa armigera</name>
    <name type="common">Cotton bollworm</name>
    <name type="synonym">Heliothis armigera</name>
    <dbReference type="NCBI Taxonomy" id="29058"/>
    <lineage>
        <taxon>Eukaryota</taxon>
        <taxon>Metazoa</taxon>
        <taxon>Ecdysozoa</taxon>
        <taxon>Arthropoda</taxon>
        <taxon>Hexapoda</taxon>
        <taxon>Insecta</taxon>
        <taxon>Pterygota</taxon>
        <taxon>Neoptera</taxon>
        <taxon>Endopterygota</taxon>
        <taxon>Lepidoptera</taxon>
        <taxon>Glossata</taxon>
        <taxon>Ditrysia</taxon>
        <taxon>Noctuoidea</taxon>
        <taxon>Noctuidae</taxon>
        <taxon>Heliothinae</taxon>
        <taxon>Helicoverpa</taxon>
    </lineage>
</organism>
<dbReference type="Proteomes" id="UP000249218">
    <property type="component" value="Unassembled WGS sequence"/>
</dbReference>
<sequence>MLFKTHIKATLLHPIIVAKSPLFEVWLGPLYRRPGVCPAREGHYRFLVEAVGSGDLSHPALVQAKVRARGTGMPSSPSVWSRDDSQPP</sequence>
<feature type="region of interest" description="Disordered" evidence="1">
    <location>
        <begin position="68"/>
        <end position="88"/>
    </location>
</feature>
<evidence type="ECO:0000313" key="3">
    <source>
        <dbReference type="Proteomes" id="UP000249218"/>
    </source>
</evidence>